<accession>A0ABU0ITK2</accession>
<protein>
    <recommendedName>
        <fullName evidence="3">DUF1993 domain-containing protein</fullName>
    </recommendedName>
</protein>
<dbReference type="Gene3D" id="1.20.120.450">
    <property type="entry name" value="dinb family like domain"/>
    <property type="match status" value="1"/>
</dbReference>
<dbReference type="SUPFAM" id="SSF109854">
    <property type="entry name" value="DinB/YfiT-like putative metalloenzymes"/>
    <property type="match status" value="1"/>
</dbReference>
<dbReference type="RefSeq" id="WP_307349522.1">
    <property type="nucleotide sequence ID" value="NZ_JAUSVS010000004.1"/>
</dbReference>
<sequence>MSLSLYDVSIPVYQRMLGNLASFLDKAEAHAKAGGPGLETLAEAKLIDDMASFTRQIQLASDAAKGGAARFAQQEAPSMPDTETTFAELRERIAKTQAFLASIKREDVDGGEGRTIELKLPNRTMTFTGTEFLTGFSLPNFLFHVTTAYAILRAQGVPLGKMDFLAGGQALAA</sequence>
<evidence type="ECO:0000313" key="2">
    <source>
        <dbReference type="Proteomes" id="UP001228905"/>
    </source>
</evidence>
<gene>
    <name evidence="1" type="ORF">QO010_002470</name>
</gene>
<dbReference type="EMBL" id="JAUSVS010000004">
    <property type="protein sequence ID" value="MDQ0464686.1"/>
    <property type="molecule type" value="Genomic_DNA"/>
</dbReference>
<dbReference type="PANTHER" id="PTHR36922:SF1">
    <property type="entry name" value="DUF1993 DOMAIN-CONTAINING PROTEIN"/>
    <property type="match status" value="1"/>
</dbReference>
<name>A0ABU0ITK2_9CAUL</name>
<dbReference type="Pfam" id="PF09351">
    <property type="entry name" value="DUF1993"/>
    <property type="match status" value="1"/>
</dbReference>
<dbReference type="PANTHER" id="PTHR36922">
    <property type="entry name" value="BLL2446 PROTEIN"/>
    <property type="match status" value="1"/>
</dbReference>
<keyword evidence="2" id="KW-1185">Reference proteome</keyword>
<proteinExistence type="predicted"/>
<organism evidence="1 2">
    <name type="scientific">Caulobacter ginsengisoli</name>
    <dbReference type="NCBI Taxonomy" id="400775"/>
    <lineage>
        <taxon>Bacteria</taxon>
        <taxon>Pseudomonadati</taxon>
        <taxon>Pseudomonadota</taxon>
        <taxon>Alphaproteobacteria</taxon>
        <taxon>Caulobacterales</taxon>
        <taxon>Caulobacteraceae</taxon>
        <taxon>Caulobacter</taxon>
    </lineage>
</organism>
<reference evidence="1 2" key="1">
    <citation type="submission" date="2023-07" db="EMBL/GenBank/DDBJ databases">
        <title>Genomic Encyclopedia of Type Strains, Phase IV (KMG-IV): sequencing the most valuable type-strain genomes for metagenomic binning, comparative biology and taxonomic classification.</title>
        <authorList>
            <person name="Goeker M."/>
        </authorList>
    </citation>
    <scope>NUCLEOTIDE SEQUENCE [LARGE SCALE GENOMIC DNA]</scope>
    <source>
        <strain evidence="1 2">DSM 18695</strain>
    </source>
</reference>
<evidence type="ECO:0000313" key="1">
    <source>
        <dbReference type="EMBL" id="MDQ0464686.1"/>
    </source>
</evidence>
<dbReference type="Proteomes" id="UP001228905">
    <property type="component" value="Unassembled WGS sequence"/>
</dbReference>
<dbReference type="InterPro" id="IPR034660">
    <property type="entry name" value="DinB/YfiT-like"/>
</dbReference>
<evidence type="ECO:0008006" key="3">
    <source>
        <dbReference type="Google" id="ProtNLM"/>
    </source>
</evidence>
<dbReference type="InterPro" id="IPR018531">
    <property type="entry name" value="DUF1993"/>
</dbReference>
<comment type="caution">
    <text evidence="1">The sequence shown here is derived from an EMBL/GenBank/DDBJ whole genome shotgun (WGS) entry which is preliminary data.</text>
</comment>